<keyword evidence="2" id="KW-1185">Reference proteome</keyword>
<dbReference type="RefSeq" id="WP_166034831.1">
    <property type="nucleotide sequence ID" value="NZ_CP049887.1"/>
</dbReference>
<reference evidence="1 2" key="1">
    <citation type="submission" date="2020-03" db="EMBL/GenBank/DDBJ databases">
        <title>Vagococcus sp. nov., isolated from beetles.</title>
        <authorList>
            <person name="Hyun D.-W."/>
            <person name="Bae J.-W."/>
        </authorList>
    </citation>
    <scope>NUCLEOTIDE SEQUENCE [LARGE SCALE GENOMIC DNA]</scope>
    <source>
        <strain evidence="1 2">HDW17B</strain>
    </source>
</reference>
<sequence>MTKEEYELFLEQALKNLKVPSAQRFNIKGEVSRLVKLYTVEEMKEKQNK</sequence>
<dbReference type="EMBL" id="CP049887">
    <property type="protein sequence ID" value="QIL48695.1"/>
    <property type="molecule type" value="Genomic_DNA"/>
</dbReference>
<name>A0A6G8AUS9_9ENTE</name>
<evidence type="ECO:0000313" key="2">
    <source>
        <dbReference type="Proteomes" id="UP000501747"/>
    </source>
</evidence>
<gene>
    <name evidence="1" type="ORF">G7082_09355</name>
</gene>
<organism evidence="1 2">
    <name type="scientific">Vagococcus hydrophili</name>
    <dbReference type="NCBI Taxonomy" id="2714947"/>
    <lineage>
        <taxon>Bacteria</taxon>
        <taxon>Bacillati</taxon>
        <taxon>Bacillota</taxon>
        <taxon>Bacilli</taxon>
        <taxon>Lactobacillales</taxon>
        <taxon>Enterococcaceae</taxon>
        <taxon>Vagococcus</taxon>
    </lineage>
</organism>
<dbReference type="AlphaFoldDB" id="A0A6G8AUS9"/>
<evidence type="ECO:0000313" key="1">
    <source>
        <dbReference type="EMBL" id="QIL48695.1"/>
    </source>
</evidence>
<dbReference type="Proteomes" id="UP000501747">
    <property type="component" value="Chromosome"/>
</dbReference>
<protein>
    <submittedName>
        <fullName evidence="1">Uncharacterized protein</fullName>
    </submittedName>
</protein>
<dbReference type="KEGG" id="vhy:G7082_09355"/>
<accession>A0A6G8AUS9</accession>
<proteinExistence type="predicted"/>